<evidence type="ECO:0000259" key="1">
    <source>
        <dbReference type="Pfam" id="PF08000"/>
    </source>
</evidence>
<dbReference type="InterPro" id="IPR037063">
    <property type="entry name" value="PHb_sf"/>
</dbReference>
<gene>
    <name evidence="3" type="ORF">FAJ39_00330</name>
    <name evidence="2" type="ORF">FAJ39_04260</name>
</gene>
<proteinExistence type="predicted"/>
<organism evidence="3 4">
    <name type="scientific">Streptococcus suis</name>
    <dbReference type="NCBI Taxonomy" id="1307"/>
    <lineage>
        <taxon>Bacteria</taxon>
        <taxon>Bacillati</taxon>
        <taxon>Bacillota</taxon>
        <taxon>Bacilli</taxon>
        <taxon>Lactobacillales</taxon>
        <taxon>Streptococcaceae</taxon>
        <taxon>Streptococcus</taxon>
    </lineage>
</organism>
<protein>
    <submittedName>
        <fullName evidence="3">PH domain-containing protein</fullName>
    </submittedName>
</protein>
<dbReference type="Gene3D" id="2.30.29.50">
    <property type="entry name" value="Bacterial Pleckstrin homology domain"/>
    <property type="match status" value="1"/>
</dbReference>
<reference evidence="3 4" key="1">
    <citation type="submission" date="2019-04" db="EMBL/GenBank/DDBJ databases">
        <title>Genome analysis of Streptococcus suis strain WUSS424.</title>
        <authorList>
            <person name="Chen H."/>
            <person name="Gao X."/>
            <person name="Wu Z."/>
        </authorList>
    </citation>
    <scope>NUCLEOTIDE SEQUENCE [LARGE SCALE GENOMIC DNA]</scope>
    <source>
        <strain evidence="3 4">WUSS424</strain>
    </source>
</reference>
<accession>A0A4T2GQC0</accession>
<evidence type="ECO:0000313" key="3">
    <source>
        <dbReference type="EMBL" id="TII01308.1"/>
    </source>
</evidence>
<dbReference type="InterPro" id="IPR012544">
    <property type="entry name" value="PHb"/>
</dbReference>
<sequence>MNLGKIAQGLAGNFSQQSNESLYAEYSQYLLDEEVIQNGYVLIRDAVIFTNIRIIFVDKQGATGKKTAIKSIFLSTLVHVEMETAGFGLDDSEITITYLRNIYLKSKQEELVSLKLEFPKQTDIVPLYKYLLELAYQNRLSINNS</sequence>
<dbReference type="Proteomes" id="UP000305165">
    <property type="component" value="Unassembled WGS sequence"/>
</dbReference>
<dbReference type="AlphaFoldDB" id="A0A4T2GQC0"/>
<dbReference type="OrthoDB" id="9803613at2"/>
<dbReference type="SUPFAM" id="SSF50729">
    <property type="entry name" value="PH domain-like"/>
    <property type="match status" value="1"/>
</dbReference>
<evidence type="ECO:0000313" key="2">
    <source>
        <dbReference type="EMBL" id="TII00475.1"/>
    </source>
</evidence>
<comment type="caution">
    <text evidence="3">The sequence shown here is derived from an EMBL/GenBank/DDBJ whole genome shotgun (WGS) entry which is preliminary data.</text>
</comment>
<dbReference type="EMBL" id="SSXO01000002">
    <property type="protein sequence ID" value="TII00475.1"/>
    <property type="molecule type" value="Genomic_DNA"/>
</dbReference>
<evidence type="ECO:0000313" key="4">
    <source>
        <dbReference type="Proteomes" id="UP000305165"/>
    </source>
</evidence>
<dbReference type="EMBL" id="SSXO01000001">
    <property type="protein sequence ID" value="TII01308.1"/>
    <property type="molecule type" value="Genomic_DNA"/>
</dbReference>
<feature type="domain" description="Bacterial Pleckstrin homology" evidence="1">
    <location>
        <begin position="7"/>
        <end position="133"/>
    </location>
</feature>
<dbReference type="Pfam" id="PF08000">
    <property type="entry name" value="bPH_1"/>
    <property type="match status" value="1"/>
</dbReference>
<name>A0A4T2GQC0_STRSU</name>